<dbReference type="Proteomes" id="UP000825933">
    <property type="component" value="Unassembled WGS sequence"/>
</dbReference>
<dbReference type="RefSeq" id="WP_223792652.1">
    <property type="nucleotide sequence ID" value="NZ_JAIOUQ010000017.1"/>
</dbReference>
<evidence type="ECO:0000313" key="2">
    <source>
        <dbReference type="Proteomes" id="UP000825933"/>
    </source>
</evidence>
<sequence length="115" mass="13547">MTFADHKEIKQAKTVGTKLTLREYEEIVNLVNNGLYLSVSDFLRESVRDKLKATKVIKLRDIIYEDAKKEILGYYRNYNEAYDYEVSENLELDYELVCQITEELEQEGRLQGIKT</sequence>
<reference evidence="2" key="1">
    <citation type="journal article" date="2022" name="Microbiol. Resour. Announc.">
        <title>Draft Genome Sequence of a Methanogenic Archaeon from West Spitsbergen Permafrost.</title>
        <authorList>
            <person name="Trubitsyn V."/>
            <person name="Rivkina E."/>
            <person name="Shcherbakova V."/>
        </authorList>
    </citation>
    <scope>NUCLEOTIDE SEQUENCE [LARGE SCALE GENOMIC DNA]</scope>
    <source>
        <strain evidence="2">VT</strain>
    </source>
</reference>
<comment type="caution">
    <text evidence="1">The sequence shown here is derived from an EMBL/GenBank/DDBJ whole genome shotgun (WGS) entry which is preliminary data.</text>
</comment>
<proteinExistence type="predicted"/>
<name>A0A8T5V250_9EURY</name>
<gene>
    <name evidence="1" type="ORF">K8N75_13850</name>
</gene>
<protein>
    <submittedName>
        <fullName evidence="1">Uncharacterized protein</fullName>
    </submittedName>
</protein>
<dbReference type="AlphaFoldDB" id="A0A8T5V250"/>
<accession>A0A8T5V250</accession>
<dbReference type="EMBL" id="JAIOUQ010000017">
    <property type="protein sequence ID" value="MBZ2167123.1"/>
    <property type="molecule type" value="Genomic_DNA"/>
</dbReference>
<keyword evidence="2" id="KW-1185">Reference proteome</keyword>
<organism evidence="1 2">
    <name type="scientific">Methanobacterium spitsbergense</name>
    <dbReference type="NCBI Taxonomy" id="2874285"/>
    <lineage>
        <taxon>Archaea</taxon>
        <taxon>Methanobacteriati</taxon>
        <taxon>Methanobacteriota</taxon>
        <taxon>Methanomada group</taxon>
        <taxon>Methanobacteria</taxon>
        <taxon>Methanobacteriales</taxon>
        <taxon>Methanobacteriaceae</taxon>
        <taxon>Methanobacterium</taxon>
    </lineage>
</organism>
<evidence type="ECO:0000313" key="1">
    <source>
        <dbReference type="EMBL" id="MBZ2167123.1"/>
    </source>
</evidence>